<dbReference type="EMBL" id="VCDI01000009">
    <property type="protein sequence ID" value="TLU71051.1"/>
    <property type="molecule type" value="Genomic_DNA"/>
</dbReference>
<organism evidence="1 2">
    <name type="scientific">Lichenicoccus roseus</name>
    <dbReference type="NCBI Taxonomy" id="2683649"/>
    <lineage>
        <taxon>Bacteria</taxon>
        <taxon>Pseudomonadati</taxon>
        <taxon>Pseudomonadota</taxon>
        <taxon>Alphaproteobacteria</taxon>
        <taxon>Acetobacterales</taxon>
        <taxon>Acetobacteraceae</taxon>
        <taxon>Lichenicoccus</taxon>
    </lineage>
</organism>
<accession>A0A5R9J615</accession>
<comment type="caution">
    <text evidence="1">The sequence shown here is derived from an EMBL/GenBank/DDBJ whole genome shotgun (WGS) entry which is preliminary data.</text>
</comment>
<dbReference type="Proteomes" id="UP000305654">
    <property type="component" value="Unassembled WGS sequence"/>
</dbReference>
<dbReference type="AlphaFoldDB" id="A0A5R9J615"/>
<dbReference type="InterPro" id="IPR003737">
    <property type="entry name" value="GlcNAc_PI_deacetylase-related"/>
</dbReference>
<evidence type="ECO:0000313" key="1">
    <source>
        <dbReference type="EMBL" id="TLU71051.1"/>
    </source>
</evidence>
<dbReference type="PANTHER" id="PTHR12993:SF29">
    <property type="entry name" value="BLR3841 PROTEIN"/>
    <property type="match status" value="1"/>
</dbReference>
<evidence type="ECO:0000313" key="2">
    <source>
        <dbReference type="Proteomes" id="UP000305654"/>
    </source>
</evidence>
<reference evidence="1 2" key="1">
    <citation type="submission" date="2019-05" db="EMBL/GenBank/DDBJ databases">
        <authorList>
            <person name="Pankratov T."/>
            <person name="Grouzdev D."/>
        </authorList>
    </citation>
    <scope>NUCLEOTIDE SEQUENCE [LARGE SCALE GENOMIC DNA]</scope>
    <source>
        <strain evidence="1 2">KEBCLARHB70R</strain>
    </source>
</reference>
<dbReference type="GO" id="GO:0016811">
    <property type="term" value="F:hydrolase activity, acting on carbon-nitrogen (but not peptide) bonds, in linear amides"/>
    <property type="evidence" value="ECO:0007669"/>
    <property type="project" value="TreeGrafter"/>
</dbReference>
<gene>
    <name evidence="1" type="ORF">FE263_19100</name>
</gene>
<dbReference type="Pfam" id="PF02585">
    <property type="entry name" value="PIG-L"/>
    <property type="match status" value="1"/>
</dbReference>
<dbReference type="SUPFAM" id="SSF102588">
    <property type="entry name" value="LmbE-like"/>
    <property type="match status" value="1"/>
</dbReference>
<keyword evidence="2" id="KW-1185">Reference proteome</keyword>
<dbReference type="Gene3D" id="3.40.50.10320">
    <property type="entry name" value="LmbE-like"/>
    <property type="match status" value="1"/>
</dbReference>
<protein>
    <submittedName>
        <fullName evidence="1">PIG-L family deacetylase</fullName>
    </submittedName>
</protein>
<dbReference type="PANTHER" id="PTHR12993">
    <property type="entry name" value="N-ACETYLGLUCOSAMINYL-PHOSPHATIDYLINOSITOL DE-N-ACETYLASE-RELATED"/>
    <property type="match status" value="1"/>
</dbReference>
<sequence length="254" mass="27303">MRADELHELMRALPVSADDALLRHGRALILAPHADDESLGCGGLIATLCRSCLPPYVLVVTDGTGSHPNSRAYPAGRLRAVREAEALAATAALGLSPEDVGFLRLRDTAAPRDGVGLEAACARIEAVAQEQGCDTLLAPWLLDPHCDHEAVQLMARRIAARMGLRLLSYPVWGWLIAPDVELSPEMPLRGFRLDIADHLASKQAAIRLHVSQYGDLITDDPEGFRLPSALLSVFEQPHETFIETAPAPAPGSPP</sequence>
<name>A0A5R9J615_9PROT</name>
<proteinExistence type="predicted"/>
<dbReference type="InterPro" id="IPR024078">
    <property type="entry name" value="LmbE-like_dom_sf"/>
</dbReference>
<dbReference type="OrthoDB" id="9790023at2"/>